<name>A0A5C8M4J7_9GAMM</name>
<reference evidence="1 2" key="1">
    <citation type="submission" date="2019-08" db="EMBL/GenBank/DDBJ databases">
        <title>Draft genome analysis of Rheinheimera tangshanensis isolated from the roots of fresh rice plants (Oryza sativa).</title>
        <authorList>
            <person name="Yu Q."/>
            <person name="Qi Y."/>
            <person name="Zhang H."/>
            <person name="Pu J."/>
        </authorList>
    </citation>
    <scope>NUCLEOTIDE SEQUENCE [LARGE SCALE GENOMIC DNA]</scope>
    <source>
        <strain evidence="1 2">JA3-B52</strain>
    </source>
</reference>
<protein>
    <submittedName>
        <fullName evidence="1">Uncharacterized protein</fullName>
    </submittedName>
</protein>
<dbReference type="Proteomes" id="UP000321814">
    <property type="component" value="Unassembled WGS sequence"/>
</dbReference>
<organism evidence="1 2">
    <name type="scientific">Rheinheimera tangshanensis</name>
    <dbReference type="NCBI Taxonomy" id="400153"/>
    <lineage>
        <taxon>Bacteria</taxon>
        <taxon>Pseudomonadati</taxon>
        <taxon>Pseudomonadota</taxon>
        <taxon>Gammaproteobacteria</taxon>
        <taxon>Chromatiales</taxon>
        <taxon>Chromatiaceae</taxon>
        <taxon>Rheinheimera</taxon>
    </lineage>
</organism>
<sequence>MKFKQLIIGSKLIEAVGENLQGYVWGRDSRYLDSLFLTFDTGILKIYNPACLLCDSGQSVGLGSIIGLVVTDSFVFSDELTLVLDHKILVRVSLREEDCIGPEAAVFQAVSGDIVVFN</sequence>
<accession>A0A5C8M4J7</accession>
<proteinExistence type="predicted"/>
<comment type="caution">
    <text evidence="1">The sequence shown here is derived from an EMBL/GenBank/DDBJ whole genome shotgun (WGS) entry which is preliminary data.</text>
</comment>
<evidence type="ECO:0000313" key="2">
    <source>
        <dbReference type="Proteomes" id="UP000321814"/>
    </source>
</evidence>
<dbReference type="AlphaFoldDB" id="A0A5C8M4J7"/>
<evidence type="ECO:0000313" key="1">
    <source>
        <dbReference type="EMBL" id="TXK82340.1"/>
    </source>
</evidence>
<dbReference type="EMBL" id="VRLR01000002">
    <property type="protein sequence ID" value="TXK82340.1"/>
    <property type="molecule type" value="Genomic_DNA"/>
</dbReference>
<keyword evidence="2" id="KW-1185">Reference proteome</keyword>
<dbReference type="RefSeq" id="WP_147903547.1">
    <property type="nucleotide sequence ID" value="NZ_BAAAGC010000017.1"/>
</dbReference>
<gene>
    <name evidence="1" type="ORF">FU839_05480</name>
</gene>